<dbReference type="AlphaFoldDB" id="A0A1I6JHR4"/>
<proteinExistence type="predicted"/>
<name>A0A1I6JHR4_9FIRM</name>
<dbReference type="PANTHER" id="PTHR43236">
    <property type="entry name" value="ANTITOXIN HIGA1"/>
    <property type="match status" value="1"/>
</dbReference>
<accession>A0A1I6JHR4</accession>
<gene>
    <name evidence="2" type="ORF">SAMN05661086_01698</name>
</gene>
<dbReference type="RefSeq" id="WP_092560248.1">
    <property type="nucleotide sequence ID" value="NZ_FOYZ01000005.1"/>
</dbReference>
<dbReference type="PANTHER" id="PTHR43236:SF2">
    <property type="entry name" value="BLL0069 PROTEIN"/>
    <property type="match status" value="1"/>
</dbReference>
<evidence type="ECO:0000313" key="2">
    <source>
        <dbReference type="EMBL" id="SFR78485.1"/>
    </source>
</evidence>
<reference evidence="2 3" key="1">
    <citation type="submission" date="2016-10" db="EMBL/GenBank/DDBJ databases">
        <authorList>
            <person name="de Groot N.N."/>
        </authorList>
    </citation>
    <scope>NUCLEOTIDE SEQUENCE [LARGE SCALE GENOMIC DNA]</scope>
    <source>
        <strain evidence="2 3">743A</strain>
    </source>
</reference>
<dbReference type="Pfam" id="PF06114">
    <property type="entry name" value="Peptidase_M78"/>
    <property type="match status" value="1"/>
</dbReference>
<organism evidence="2 3">
    <name type="scientific">Anaeromicropila populeti</name>
    <dbReference type="NCBI Taxonomy" id="37658"/>
    <lineage>
        <taxon>Bacteria</taxon>
        <taxon>Bacillati</taxon>
        <taxon>Bacillota</taxon>
        <taxon>Clostridia</taxon>
        <taxon>Lachnospirales</taxon>
        <taxon>Lachnospiraceae</taxon>
        <taxon>Anaeromicropila</taxon>
    </lineage>
</organism>
<keyword evidence="3" id="KW-1185">Reference proteome</keyword>
<evidence type="ECO:0000259" key="1">
    <source>
        <dbReference type="Pfam" id="PF06114"/>
    </source>
</evidence>
<dbReference type="OrthoDB" id="2417909at2"/>
<dbReference type="Proteomes" id="UP000199659">
    <property type="component" value="Unassembled WGS sequence"/>
</dbReference>
<dbReference type="STRING" id="37658.SAMN05661086_01698"/>
<evidence type="ECO:0000313" key="3">
    <source>
        <dbReference type="Proteomes" id="UP000199659"/>
    </source>
</evidence>
<dbReference type="EMBL" id="FOYZ01000005">
    <property type="protein sequence ID" value="SFR78485.1"/>
    <property type="molecule type" value="Genomic_DNA"/>
</dbReference>
<feature type="domain" description="IrrE N-terminal-like" evidence="1">
    <location>
        <begin position="39"/>
        <end position="158"/>
    </location>
</feature>
<dbReference type="InterPro" id="IPR052345">
    <property type="entry name" value="Rad_response_metalloprotease"/>
</dbReference>
<protein>
    <recommendedName>
        <fullName evidence="1">IrrE N-terminal-like domain-containing protein</fullName>
    </recommendedName>
</protein>
<dbReference type="Gene3D" id="1.10.10.2910">
    <property type="match status" value="1"/>
</dbReference>
<sequence length="170" mass="20085">MINGYITPKELEQMVTHKLESLGITEEDYPLCPFKLIARENILLYEESFLNENIRGMLVHGPNISGIIVNKNRSNYSKRFIAMHELSHYWFHPHIAKYMCLEETRITERGIEWQANQAASYALLPQNLLEQKFYEFSKCTQKLSSFFEVSEQCIIYRLQNITTKKLLHHN</sequence>
<dbReference type="InterPro" id="IPR010359">
    <property type="entry name" value="IrrE_HExxH"/>
</dbReference>